<comment type="caution">
    <text evidence="1">The sequence shown here is derived from an EMBL/GenBank/DDBJ whole genome shotgun (WGS) entry which is preliminary data.</text>
</comment>
<dbReference type="EMBL" id="JBBWWR010000013">
    <property type="protein sequence ID" value="KAK8955841.1"/>
    <property type="molecule type" value="Genomic_DNA"/>
</dbReference>
<reference evidence="1 2" key="1">
    <citation type="journal article" date="2022" name="Nat. Plants">
        <title>Genomes of leafy and leafless Platanthera orchids illuminate the evolution of mycoheterotrophy.</title>
        <authorList>
            <person name="Li M.H."/>
            <person name="Liu K.W."/>
            <person name="Li Z."/>
            <person name="Lu H.C."/>
            <person name="Ye Q.L."/>
            <person name="Zhang D."/>
            <person name="Wang J.Y."/>
            <person name="Li Y.F."/>
            <person name="Zhong Z.M."/>
            <person name="Liu X."/>
            <person name="Yu X."/>
            <person name="Liu D.K."/>
            <person name="Tu X.D."/>
            <person name="Liu B."/>
            <person name="Hao Y."/>
            <person name="Liao X.Y."/>
            <person name="Jiang Y.T."/>
            <person name="Sun W.H."/>
            <person name="Chen J."/>
            <person name="Chen Y.Q."/>
            <person name="Ai Y."/>
            <person name="Zhai J.W."/>
            <person name="Wu S.S."/>
            <person name="Zhou Z."/>
            <person name="Hsiao Y.Y."/>
            <person name="Wu W.L."/>
            <person name="Chen Y.Y."/>
            <person name="Lin Y.F."/>
            <person name="Hsu J.L."/>
            <person name="Li C.Y."/>
            <person name="Wang Z.W."/>
            <person name="Zhao X."/>
            <person name="Zhong W.Y."/>
            <person name="Ma X.K."/>
            <person name="Ma L."/>
            <person name="Huang J."/>
            <person name="Chen G.Z."/>
            <person name="Huang M.Z."/>
            <person name="Huang L."/>
            <person name="Peng D.H."/>
            <person name="Luo Y.B."/>
            <person name="Zou S.Q."/>
            <person name="Chen S.P."/>
            <person name="Lan S."/>
            <person name="Tsai W.C."/>
            <person name="Van de Peer Y."/>
            <person name="Liu Z.J."/>
        </authorList>
    </citation>
    <scope>NUCLEOTIDE SEQUENCE [LARGE SCALE GENOMIC DNA]</scope>
    <source>
        <strain evidence="1">Lor288</strain>
    </source>
</reference>
<evidence type="ECO:0000313" key="1">
    <source>
        <dbReference type="EMBL" id="KAK8955841.1"/>
    </source>
</evidence>
<sequence>MHQLQKTNEESPESARLSDLTAATWASGLKMAGSGSGLSDLGPTTSIDASRQPPLERACIPYHTWESLGVHDCVVVVVAAGDEPRVFVGLSPAGGVESVTAEPSGVEPRVFGHSTTLEVAGYFLGTADLNNVITPARSVHVCGEAQLLGHVGAARVEDMDEVANLDSPLDDAELDAMEEAFDPLVRGEIFVNNFLLFLISLLYLLPSRLRVSSER</sequence>
<gene>
    <name evidence="1" type="ORF">KSP40_PGU002641</name>
</gene>
<accession>A0ABR2M1E1</accession>
<evidence type="ECO:0000313" key="2">
    <source>
        <dbReference type="Proteomes" id="UP001412067"/>
    </source>
</evidence>
<proteinExistence type="predicted"/>
<dbReference type="Proteomes" id="UP001412067">
    <property type="component" value="Unassembled WGS sequence"/>
</dbReference>
<name>A0ABR2M1E1_9ASPA</name>
<protein>
    <submittedName>
        <fullName evidence="1">Uncharacterized protein</fullName>
    </submittedName>
</protein>
<keyword evidence="2" id="KW-1185">Reference proteome</keyword>
<organism evidence="1 2">
    <name type="scientific">Platanthera guangdongensis</name>
    <dbReference type="NCBI Taxonomy" id="2320717"/>
    <lineage>
        <taxon>Eukaryota</taxon>
        <taxon>Viridiplantae</taxon>
        <taxon>Streptophyta</taxon>
        <taxon>Embryophyta</taxon>
        <taxon>Tracheophyta</taxon>
        <taxon>Spermatophyta</taxon>
        <taxon>Magnoliopsida</taxon>
        <taxon>Liliopsida</taxon>
        <taxon>Asparagales</taxon>
        <taxon>Orchidaceae</taxon>
        <taxon>Orchidoideae</taxon>
        <taxon>Orchideae</taxon>
        <taxon>Orchidinae</taxon>
        <taxon>Platanthera</taxon>
    </lineage>
</organism>